<protein>
    <submittedName>
        <fullName evidence="1">Uncharacterized protein</fullName>
    </submittedName>
</protein>
<gene>
    <name evidence="1" type="ORF">GCM10025791_13860</name>
</gene>
<reference evidence="2" key="1">
    <citation type="journal article" date="2019" name="Int. J. Syst. Evol. Microbiol.">
        <title>The Global Catalogue of Microorganisms (GCM) 10K type strain sequencing project: providing services to taxonomists for standard genome sequencing and annotation.</title>
        <authorList>
            <consortium name="The Broad Institute Genomics Platform"/>
            <consortium name="The Broad Institute Genome Sequencing Center for Infectious Disease"/>
            <person name="Wu L."/>
            <person name="Ma J."/>
        </authorList>
    </citation>
    <scope>NUCLEOTIDE SEQUENCE [LARGE SCALE GENOMIC DNA]</scope>
    <source>
        <strain evidence="2">JCM 19134</strain>
    </source>
</reference>
<dbReference type="Proteomes" id="UP001409585">
    <property type="component" value="Unassembled WGS sequence"/>
</dbReference>
<keyword evidence="2" id="KW-1185">Reference proteome</keyword>
<dbReference type="InterPro" id="IPR037066">
    <property type="entry name" value="Plug_dom_sf"/>
</dbReference>
<dbReference type="SUPFAM" id="SSF56935">
    <property type="entry name" value="Porins"/>
    <property type="match status" value="1"/>
</dbReference>
<evidence type="ECO:0000313" key="2">
    <source>
        <dbReference type="Proteomes" id="UP001409585"/>
    </source>
</evidence>
<organism evidence="1 2">
    <name type="scientific">Halioxenophilus aromaticivorans</name>
    <dbReference type="NCBI Taxonomy" id="1306992"/>
    <lineage>
        <taxon>Bacteria</taxon>
        <taxon>Pseudomonadati</taxon>
        <taxon>Pseudomonadota</taxon>
        <taxon>Gammaproteobacteria</taxon>
        <taxon>Alteromonadales</taxon>
        <taxon>Alteromonadaceae</taxon>
        <taxon>Halioxenophilus</taxon>
    </lineage>
</organism>
<evidence type="ECO:0000313" key="1">
    <source>
        <dbReference type="EMBL" id="GAA4937318.1"/>
    </source>
</evidence>
<dbReference type="EMBL" id="BAABLX010000007">
    <property type="protein sequence ID" value="GAA4937318.1"/>
    <property type="molecule type" value="Genomic_DNA"/>
</dbReference>
<dbReference type="AlphaFoldDB" id="A0AAV3U0K1"/>
<comment type="caution">
    <text evidence="1">The sequence shown here is derived from an EMBL/GenBank/DDBJ whole genome shotgun (WGS) entry which is preliminary data.</text>
</comment>
<accession>A0AAV3U0K1</accession>
<name>A0AAV3U0K1_9ALTE</name>
<proteinExistence type="predicted"/>
<sequence length="101" mass="10529">MLEPYPGQDELGNKKGNKLKTISIKKHRILACLAAAVATPVAAVLLEEVVVTANMVEQFLQEVPLAVSAISGDELVNSGVAAASDLSANVPNLQVSSPYSN</sequence>
<dbReference type="Gene3D" id="2.170.130.10">
    <property type="entry name" value="TonB-dependent receptor, plug domain"/>
    <property type="match status" value="1"/>
</dbReference>